<accession>A0A9W7BV99</accession>
<comment type="caution">
    <text evidence="2">The sequence shown here is derived from an EMBL/GenBank/DDBJ whole genome shotgun (WGS) entry which is preliminary data.</text>
</comment>
<evidence type="ECO:0000256" key="1">
    <source>
        <dbReference type="SAM" id="MobiDB-lite"/>
    </source>
</evidence>
<dbReference type="AlphaFoldDB" id="A0A9W7BV99"/>
<dbReference type="Proteomes" id="UP001165085">
    <property type="component" value="Unassembled WGS sequence"/>
</dbReference>
<feature type="region of interest" description="Disordered" evidence="1">
    <location>
        <begin position="106"/>
        <end position="148"/>
    </location>
</feature>
<dbReference type="Gene3D" id="3.30.420.10">
    <property type="entry name" value="Ribonuclease H-like superfamily/Ribonuclease H"/>
    <property type="match status" value="1"/>
</dbReference>
<feature type="compositionally biased region" description="Basic and acidic residues" evidence="1">
    <location>
        <begin position="124"/>
        <end position="139"/>
    </location>
</feature>
<protein>
    <submittedName>
        <fullName evidence="2">Uncharacterized protein</fullName>
    </submittedName>
</protein>
<evidence type="ECO:0000313" key="2">
    <source>
        <dbReference type="EMBL" id="GMH94284.1"/>
    </source>
</evidence>
<dbReference type="InterPro" id="IPR036397">
    <property type="entry name" value="RNaseH_sf"/>
</dbReference>
<dbReference type="GO" id="GO:0003676">
    <property type="term" value="F:nucleic acid binding"/>
    <property type="evidence" value="ECO:0007669"/>
    <property type="project" value="InterPro"/>
</dbReference>
<feature type="compositionally biased region" description="Basic and acidic residues" evidence="1">
    <location>
        <begin position="106"/>
        <end position="116"/>
    </location>
</feature>
<organism evidence="2 3">
    <name type="scientific">Triparma strigata</name>
    <dbReference type="NCBI Taxonomy" id="1606541"/>
    <lineage>
        <taxon>Eukaryota</taxon>
        <taxon>Sar</taxon>
        <taxon>Stramenopiles</taxon>
        <taxon>Ochrophyta</taxon>
        <taxon>Bolidophyceae</taxon>
        <taxon>Parmales</taxon>
        <taxon>Triparmaceae</taxon>
        <taxon>Triparma</taxon>
    </lineage>
</organism>
<evidence type="ECO:0000313" key="3">
    <source>
        <dbReference type="Proteomes" id="UP001165085"/>
    </source>
</evidence>
<name>A0A9W7BV99_9STRA</name>
<dbReference type="EMBL" id="BRXY01000429">
    <property type="protein sequence ID" value="GMH94284.1"/>
    <property type="molecule type" value="Genomic_DNA"/>
</dbReference>
<dbReference type="OrthoDB" id="125932at2759"/>
<keyword evidence="3" id="KW-1185">Reference proteome</keyword>
<gene>
    <name evidence="2" type="ORF">TrST_g13698</name>
</gene>
<sequence>MVDTTCDGRWMEKFMLERLPEKILEVMHKHQGFDTVDYLRRLMGRPPQSYATIQMDNAGGHGRKEDIEIYESGLLDKGFKVNFQPSDSPDLNVLDLGVWRGLQAEVDKLQRDKRNNPDNGGGDKNMEAKGKLKAELLHESEEEEEEED</sequence>
<proteinExistence type="predicted"/>
<reference evidence="3" key="1">
    <citation type="journal article" date="2023" name="Commun. Biol.">
        <title>Genome analysis of Parmales, the sister group of diatoms, reveals the evolutionary specialization of diatoms from phago-mixotrophs to photoautotrophs.</title>
        <authorList>
            <person name="Ban H."/>
            <person name="Sato S."/>
            <person name="Yoshikawa S."/>
            <person name="Yamada K."/>
            <person name="Nakamura Y."/>
            <person name="Ichinomiya M."/>
            <person name="Sato N."/>
            <person name="Blanc-Mathieu R."/>
            <person name="Endo H."/>
            <person name="Kuwata A."/>
            <person name="Ogata H."/>
        </authorList>
    </citation>
    <scope>NUCLEOTIDE SEQUENCE [LARGE SCALE GENOMIC DNA]</scope>
    <source>
        <strain evidence="3">NIES 3701</strain>
    </source>
</reference>